<dbReference type="AlphaFoldDB" id="A0AAN6YPM0"/>
<reference evidence="1" key="2">
    <citation type="submission" date="2023-05" db="EMBL/GenBank/DDBJ databases">
        <authorList>
            <consortium name="Lawrence Berkeley National Laboratory"/>
            <person name="Steindorff A."/>
            <person name="Hensen N."/>
            <person name="Bonometti L."/>
            <person name="Westerberg I."/>
            <person name="Brannstrom I.O."/>
            <person name="Guillou S."/>
            <person name="Cros-Aarteil S."/>
            <person name="Calhoun S."/>
            <person name="Haridas S."/>
            <person name="Kuo A."/>
            <person name="Mondo S."/>
            <person name="Pangilinan J."/>
            <person name="Riley R."/>
            <person name="Labutti K."/>
            <person name="Andreopoulos B."/>
            <person name="Lipzen A."/>
            <person name="Chen C."/>
            <person name="Yanf M."/>
            <person name="Daum C."/>
            <person name="Ng V."/>
            <person name="Clum A."/>
            <person name="Ohm R."/>
            <person name="Martin F."/>
            <person name="Silar P."/>
            <person name="Natvig D."/>
            <person name="Lalanne C."/>
            <person name="Gautier V."/>
            <person name="Ament-Velasquez S.L."/>
            <person name="Kruys A."/>
            <person name="Hutchinson M.I."/>
            <person name="Powell A.J."/>
            <person name="Barry K."/>
            <person name="Miller A.N."/>
            <person name="Grigoriev I.V."/>
            <person name="Debuchy R."/>
            <person name="Gladieux P."/>
            <person name="Thoren M.H."/>
            <person name="Johannesson H."/>
        </authorList>
    </citation>
    <scope>NUCLEOTIDE SEQUENCE</scope>
    <source>
        <strain evidence="1">CBS 990.96</strain>
    </source>
</reference>
<comment type="caution">
    <text evidence="1">The sequence shown here is derived from an EMBL/GenBank/DDBJ whole genome shotgun (WGS) entry which is preliminary data.</text>
</comment>
<reference evidence="1" key="1">
    <citation type="journal article" date="2023" name="Mol. Phylogenet. Evol.">
        <title>Genome-scale phylogeny and comparative genomics of the fungal order Sordariales.</title>
        <authorList>
            <person name="Hensen N."/>
            <person name="Bonometti L."/>
            <person name="Westerberg I."/>
            <person name="Brannstrom I.O."/>
            <person name="Guillou S."/>
            <person name="Cros-Aarteil S."/>
            <person name="Calhoun S."/>
            <person name="Haridas S."/>
            <person name="Kuo A."/>
            <person name="Mondo S."/>
            <person name="Pangilinan J."/>
            <person name="Riley R."/>
            <person name="LaButti K."/>
            <person name="Andreopoulos B."/>
            <person name="Lipzen A."/>
            <person name="Chen C."/>
            <person name="Yan M."/>
            <person name="Daum C."/>
            <person name="Ng V."/>
            <person name="Clum A."/>
            <person name="Steindorff A."/>
            <person name="Ohm R.A."/>
            <person name="Martin F."/>
            <person name="Silar P."/>
            <person name="Natvig D.O."/>
            <person name="Lalanne C."/>
            <person name="Gautier V."/>
            <person name="Ament-Velasquez S.L."/>
            <person name="Kruys A."/>
            <person name="Hutchinson M.I."/>
            <person name="Powell A.J."/>
            <person name="Barry K."/>
            <person name="Miller A.N."/>
            <person name="Grigoriev I.V."/>
            <person name="Debuchy R."/>
            <person name="Gladieux P."/>
            <person name="Hiltunen Thoren M."/>
            <person name="Johannesson H."/>
        </authorList>
    </citation>
    <scope>NUCLEOTIDE SEQUENCE</scope>
    <source>
        <strain evidence="1">CBS 990.96</strain>
    </source>
</reference>
<evidence type="ECO:0000313" key="2">
    <source>
        <dbReference type="Proteomes" id="UP001301958"/>
    </source>
</evidence>
<dbReference type="EMBL" id="MU865445">
    <property type="protein sequence ID" value="KAK4222974.1"/>
    <property type="molecule type" value="Genomic_DNA"/>
</dbReference>
<proteinExistence type="predicted"/>
<name>A0AAN6YPM0_9PEZI</name>
<dbReference type="Proteomes" id="UP001301958">
    <property type="component" value="Unassembled WGS sequence"/>
</dbReference>
<evidence type="ECO:0000313" key="1">
    <source>
        <dbReference type="EMBL" id="KAK4222974.1"/>
    </source>
</evidence>
<keyword evidence="2" id="KW-1185">Reference proteome</keyword>
<sequence>MPTQDKELAAIYSGFLDDVQTWRFAVEGDAYRLAGRCGGMVGLGLELLMATEAPMCVSGIRETVKPWATGGVGGGISVSLGVRRGLEGVVRVGVVMRIVIGVLVMGGM</sequence>
<protein>
    <submittedName>
        <fullName evidence="1">Uncharacterized protein</fullName>
    </submittedName>
</protein>
<gene>
    <name evidence="1" type="ORF">QBC38DRAFT_488630</name>
</gene>
<accession>A0AAN6YPM0</accession>
<organism evidence="1 2">
    <name type="scientific">Podospora fimiseda</name>
    <dbReference type="NCBI Taxonomy" id="252190"/>
    <lineage>
        <taxon>Eukaryota</taxon>
        <taxon>Fungi</taxon>
        <taxon>Dikarya</taxon>
        <taxon>Ascomycota</taxon>
        <taxon>Pezizomycotina</taxon>
        <taxon>Sordariomycetes</taxon>
        <taxon>Sordariomycetidae</taxon>
        <taxon>Sordariales</taxon>
        <taxon>Podosporaceae</taxon>
        <taxon>Podospora</taxon>
    </lineage>
</organism>